<dbReference type="Proteomes" id="UP000708208">
    <property type="component" value="Unassembled WGS sequence"/>
</dbReference>
<dbReference type="PANTHER" id="PTHR11133:SF22">
    <property type="entry name" value="ALPHA-AMINOADIPIC SEMIALDEHYDE SYNTHASE, MITOCHONDRIAL"/>
    <property type="match status" value="1"/>
</dbReference>
<keyword evidence="1" id="KW-0560">Oxidoreductase</keyword>
<dbReference type="InterPro" id="IPR051168">
    <property type="entry name" value="AASS"/>
</dbReference>
<dbReference type="GO" id="GO:0019878">
    <property type="term" value="P:lysine biosynthetic process via aminoadipic acid"/>
    <property type="evidence" value="ECO:0007669"/>
    <property type="project" value="TreeGrafter"/>
</dbReference>
<accession>A0A8J2NMN4</accession>
<evidence type="ECO:0000313" key="2">
    <source>
        <dbReference type="EMBL" id="CAG7709880.1"/>
    </source>
</evidence>
<dbReference type="PANTHER" id="PTHR11133">
    <property type="entry name" value="SACCHAROPINE DEHYDROGENASE"/>
    <property type="match status" value="1"/>
</dbReference>
<organism evidence="2 3">
    <name type="scientific">Allacma fusca</name>
    <dbReference type="NCBI Taxonomy" id="39272"/>
    <lineage>
        <taxon>Eukaryota</taxon>
        <taxon>Metazoa</taxon>
        <taxon>Ecdysozoa</taxon>
        <taxon>Arthropoda</taxon>
        <taxon>Hexapoda</taxon>
        <taxon>Collembola</taxon>
        <taxon>Symphypleona</taxon>
        <taxon>Sminthuridae</taxon>
        <taxon>Allacma</taxon>
    </lineage>
</organism>
<proteinExistence type="predicted"/>
<gene>
    <name evidence="2" type="ORF">AFUS01_LOCUS4864</name>
</gene>
<evidence type="ECO:0000256" key="1">
    <source>
        <dbReference type="ARBA" id="ARBA00023002"/>
    </source>
</evidence>
<dbReference type="OrthoDB" id="10059875at2759"/>
<feature type="non-terminal residue" evidence="2">
    <location>
        <position position="47"/>
    </location>
</feature>
<evidence type="ECO:0000313" key="3">
    <source>
        <dbReference type="Proteomes" id="UP000708208"/>
    </source>
</evidence>
<protein>
    <submittedName>
        <fullName evidence="2">Uncharacterized protein</fullName>
    </submittedName>
</protein>
<keyword evidence="3" id="KW-1185">Reference proteome</keyword>
<comment type="caution">
    <text evidence="2">The sequence shown here is derived from an EMBL/GenBank/DDBJ whole genome shotgun (WGS) entry which is preliminary data.</text>
</comment>
<dbReference type="GO" id="GO:0004753">
    <property type="term" value="F:saccharopine dehydrogenase activity"/>
    <property type="evidence" value="ECO:0007669"/>
    <property type="project" value="TreeGrafter"/>
</dbReference>
<sequence length="47" mass="5380">MFCFFSHTIKAQEANMPLLDAVLEKNIRLLDYECMVSGENGQRVVAF</sequence>
<reference evidence="2" key="1">
    <citation type="submission" date="2021-06" db="EMBL/GenBank/DDBJ databases">
        <authorList>
            <person name="Hodson N. C."/>
            <person name="Mongue J. A."/>
            <person name="Jaron S. K."/>
        </authorList>
    </citation>
    <scope>NUCLEOTIDE SEQUENCE</scope>
</reference>
<dbReference type="AlphaFoldDB" id="A0A8J2NMN4"/>
<name>A0A8J2NMN4_9HEXA</name>
<dbReference type="GO" id="GO:0005737">
    <property type="term" value="C:cytoplasm"/>
    <property type="evidence" value="ECO:0007669"/>
    <property type="project" value="TreeGrafter"/>
</dbReference>
<dbReference type="EMBL" id="CAJVCH010030633">
    <property type="protein sequence ID" value="CAG7709880.1"/>
    <property type="molecule type" value="Genomic_DNA"/>
</dbReference>